<proteinExistence type="predicted"/>
<accession>A0ABM3GVU4</accession>
<name>A0ABM3GVU4_9MYRT</name>
<dbReference type="GeneID" id="115756843"/>
<reference evidence="3" key="1">
    <citation type="submission" date="2025-08" db="UniProtKB">
        <authorList>
            <consortium name="RefSeq"/>
        </authorList>
    </citation>
    <scope>IDENTIFICATION</scope>
    <source>
        <tissue evidence="3">Leaf</tissue>
    </source>
</reference>
<protein>
    <submittedName>
        <fullName evidence="3">Uncharacterized protein LOC115756843</fullName>
    </submittedName>
</protein>
<dbReference type="RefSeq" id="XP_048128463.1">
    <property type="nucleotide sequence ID" value="XM_048272506.1"/>
</dbReference>
<dbReference type="Proteomes" id="UP000827889">
    <property type="component" value="Chromosome 11"/>
</dbReference>
<evidence type="ECO:0000313" key="3">
    <source>
        <dbReference type="RefSeq" id="XP_048128463.1"/>
    </source>
</evidence>
<feature type="compositionally biased region" description="Basic and acidic residues" evidence="1">
    <location>
        <begin position="68"/>
        <end position="86"/>
    </location>
</feature>
<gene>
    <name evidence="3" type="primary">LOC115756843</name>
</gene>
<organism evidence="2 3">
    <name type="scientific">Rhodamnia argentea</name>
    <dbReference type="NCBI Taxonomy" id="178133"/>
    <lineage>
        <taxon>Eukaryota</taxon>
        <taxon>Viridiplantae</taxon>
        <taxon>Streptophyta</taxon>
        <taxon>Embryophyta</taxon>
        <taxon>Tracheophyta</taxon>
        <taxon>Spermatophyta</taxon>
        <taxon>Magnoliopsida</taxon>
        <taxon>eudicotyledons</taxon>
        <taxon>Gunneridae</taxon>
        <taxon>Pentapetalae</taxon>
        <taxon>rosids</taxon>
        <taxon>malvids</taxon>
        <taxon>Myrtales</taxon>
        <taxon>Myrtaceae</taxon>
        <taxon>Myrtoideae</taxon>
        <taxon>Myrteae</taxon>
        <taxon>Australasian group</taxon>
        <taxon>Rhodamnia</taxon>
    </lineage>
</organism>
<feature type="compositionally biased region" description="Basic and acidic residues" evidence="1">
    <location>
        <begin position="51"/>
        <end position="60"/>
    </location>
</feature>
<evidence type="ECO:0000313" key="2">
    <source>
        <dbReference type="Proteomes" id="UP000827889"/>
    </source>
</evidence>
<evidence type="ECO:0000256" key="1">
    <source>
        <dbReference type="SAM" id="MobiDB-lite"/>
    </source>
</evidence>
<feature type="region of interest" description="Disordered" evidence="1">
    <location>
        <begin position="36"/>
        <end position="86"/>
    </location>
</feature>
<keyword evidence="2" id="KW-1185">Reference proteome</keyword>
<sequence>MVGVNNRCDEKTKKKKRRWRFTGNWSGLLLRGAPHFGHIEAKGTPPQSTQTREKERERVCLNRKSSAHRREKEAENAGERRRRQMEESMRECMRKLALWHTRTFKPIMTHDELEPLMATLGFVGLTPSASAGGAVAWKEYAYSPIWRRRSGGGGCCRSSDGGARPRPRLPYPRIDGLHSYTYQAFVDGVNSYLEMCDISVLFHIRGMPLHRLDLYKKWRRMQEDESVFVYREGTLDQATYNLYHFDHHDGDGGGGGDGSSSLVIRDKGNSAPVSFLVPLKDIIL</sequence>